<keyword evidence="2" id="KW-1185">Reference proteome</keyword>
<reference evidence="1 2" key="1">
    <citation type="submission" date="2019-02" db="EMBL/GenBank/DDBJ databases">
        <title>Deep-cultivation of Planctomycetes and their phenomic and genomic characterization uncovers novel biology.</title>
        <authorList>
            <person name="Wiegand S."/>
            <person name="Jogler M."/>
            <person name="Boedeker C."/>
            <person name="Pinto D."/>
            <person name="Vollmers J."/>
            <person name="Rivas-Marin E."/>
            <person name="Kohn T."/>
            <person name="Peeters S.H."/>
            <person name="Heuer A."/>
            <person name="Rast P."/>
            <person name="Oberbeckmann S."/>
            <person name="Bunk B."/>
            <person name="Jeske O."/>
            <person name="Meyerdierks A."/>
            <person name="Storesund J.E."/>
            <person name="Kallscheuer N."/>
            <person name="Luecker S."/>
            <person name="Lage O.M."/>
            <person name="Pohl T."/>
            <person name="Merkel B.J."/>
            <person name="Hornburger P."/>
            <person name="Mueller R.-W."/>
            <person name="Bruemmer F."/>
            <person name="Labrenz M."/>
            <person name="Spormann A.M."/>
            <person name="Op Den Camp H."/>
            <person name="Overmann J."/>
            <person name="Amann R."/>
            <person name="Jetten M.S.M."/>
            <person name="Mascher T."/>
            <person name="Medema M.H."/>
            <person name="Devos D.P."/>
            <person name="Kaster A.-K."/>
            <person name="Ovreas L."/>
            <person name="Rohde M."/>
            <person name="Galperin M.Y."/>
            <person name="Jogler C."/>
        </authorList>
    </citation>
    <scope>NUCLEOTIDE SEQUENCE [LARGE SCALE GENOMIC DNA]</scope>
    <source>
        <strain evidence="1 2">Pan54</strain>
    </source>
</reference>
<gene>
    <name evidence="1" type="ORF">Pan54_04790</name>
</gene>
<comment type="caution">
    <text evidence="1">The sequence shown here is derived from an EMBL/GenBank/DDBJ whole genome shotgun (WGS) entry which is preliminary data.</text>
</comment>
<evidence type="ECO:0000313" key="1">
    <source>
        <dbReference type="EMBL" id="TWT59769.1"/>
    </source>
</evidence>
<protein>
    <submittedName>
        <fullName evidence="1">Uncharacterized protein</fullName>
    </submittedName>
</protein>
<dbReference type="AlphaFoldDB" id="A0A5C5XAT1"/>
<proteinExistence type="predicted"/>
<dbReference type="EMBL" id="SJPG01000001">
    <property type="protein sequence ID" value="TWT59769.1"/>
    <property type="molecule type" value="Genomic_DNA"/>
</dbReference>
<dbReference type="Proteomes" id="UP000316095">
    <property type="component" value="Unassembled WGS sequence"/>
</dbReference>
<organism evidence="1 2">
    <name type="scientific">Rubinisphaera italica</name>
    <dbReference type="NCBI Taxonomy" id="2527969"/>
    <lineage>
        <taxon>Bacteria</taxon>
        <taxon>Pseudomonadati</taxon>
        <taxon>Planctomycetota</taxon>
        <taxon>Planctomycetia</taxon>
        <taxon>Planctomycetales</taxon>
        <taxon>Planctomycetaceae</taxon>
        <taxon>Rubinisphaera</taxon>
    </lineage>
</organism>
<evidence type="ECO:0000313" key="2">
    <source>
        <dbReference type="Proteomes" id="UP000316095"/>
    </source>
</evidence>
<accession>A0A5C5XAT1</accession>
<name>A0A5C5XAT1_9PLAN</name>
<sequence length="83" mass="8373">MVCRALLTTLQAGTAERVVAIPTGIAALLAVGIFTATAEDEVVIAATGSTIQTGGAVPLFEGDVSRVVVVRVECVGDDQKDGS</sequence>